<name>A0A1G4JY25_9SACH</name>
<evidence type="ECO:0000313" key="6">
    <source>
        <dbReference type="Proteomes" id="UP000189911"/>
    </source>
</evidence>
<accession>A0A1G4JY25</accession>
<dbReference type="EMBL" id="LT598451">
    <property type="protein sequence ID" value="SCU96071.1"/>
    <property type="molecule type" value="Genomic_DNA"/>
</dbReference>
<protein>
    <submittedName>
        <fullName evidence="5">LANO_0E12376g1_1</fullName>
    </submittedName>
</protein>
<gene>
    <name evidence="5" type="ORF">LANO_0E12376G</name>
</gene>
<dbReference type="AlphaFoldDB" id="A0A1G4JY25"/>
<reference evidence="6" key="1">
    <citation type="submission" date="2016-03" db="EMBL/GenBank/DDBJ databases">
        <authorList>
            <person name="Devillers Hugo."/>
        </authorList>
    </citation>
    <scope>NUCLEOTIDE SEQUENCE [LARGE SCALE GENOMIC DNA]</scope>
</reference>
<organism evidence="5 6">
    <name type="scientific">Lachancea nothofagi CBS 11611</name>
    <dbReference type="NCBI Taxonomy" id="1266666"/>
    <lineage>
        <taxon>Eukaryota</taxon>
        <taxon>Fungi</taxon>
        <taxon>Dikarya</taxon>
        <taxon>Ascomycota</taxon>
        <taxon>Saccharomycotina</taxon>
        <taxon>Saccharomycetes</taxon>
        <taxon>Saccharomycetales</taxon>
        <taxon>Saccharomycetaceae</taxon>
        <taxon>Lachancea</taxon>
    </lineage>
</organism>
<evidence type="ECO:0000256" key="3">
    <source>
        <dbReference type="SAM" id="MobiDB-lite"/>
    </source>
</evidence>
<sequence length="178" mass="20713">MPKDKTEKASSLSFVKEGDADIEVQLLREKQERARLDTDYKTKERLTLQDQLRLNAITKQEEFGALVKDRNSFNRLSSEDIEFYENLRKKADLAHRDMEQFLDRQAREFEQKKVRELAQSKMDSLGRPTRPIDVQKRIKMPAKVSKQKSNTKPGLKGIIKKKHTKTPKPSTESEEGHS</sequence>
<keyword evidence="2" id="KW-0539">Nucleus</keyword>
<proteinExistence type="predicted"/>
<evidence type="ECO:0000313" key="5">
    <source>
        <dbReference type="EMBL" id="SCU96071.1"/>
    </source>
</evidence>
<evidence type="ECO:0000256" key="1">
    <source>
        <dbReference type="ARBA" id="ARBA00004123"/>
    </source>
</evidence>
<evidence type="ECO:0000256" key="2">
    <source>
        <dbReference type="ARBA" id="ARBA00023242"/>
    </source>
</evidence>
<dbReference type="Proteomes" id="UP000189911">
    <property type="component" value="Chromosome E"/>
</dbReference>
<dbReference type="InterPro" id="IPR019331">
    <property type="entry name" value="FAM192A/Fyv6_N"/>
</dbReference>
<feature type="domain" description="FAM192A/Fyv6 N-terminal" evidence="4">
    <location>
        <begin position="23"/>
        <end position="109"/>
    </location>
</feature>
<dbReference type="Pfam" id="PF10187">
    <property type="entry name" value="FAM192A_Fyv6_N"/>
    <property type="match status" value="1"/>
</dbReference>
<feature type="region of interest" description="Disordered" evidence="3">
    <location>
        <begin position="118"/>
        <end position="178"/>
    </location>
</feature>
<dbReference type="OrthoDB" id="4036151at2759"/>
<comment type="subcellular location">
    <subcellularLocation>
        <location evidence="1">Nucleus</location>
    </subcellularLocation>
</comment>
<dbReference type="GO" id="GO:0005634">
    <property type="term" value="C:nucleus"/>
    <property type="evidence" value="ECO:0007669"/>
    <property type="project" value="UniProtKB-SubCell"/>
</dbReference>
<keyword evidence="6" id="KW-1185">Reference proteome</keyword>
<evidence type="ECO:0000259" key="4">
    <source>
        <dbReference type="Pfam" id="PF10187"/>
    </source>
</evidence>